<dbReference type="AlphaFoldDB" id="A0AAD0QR78"/>
<dbReference type="Proteomes" id="UP000256621">
    <property type="component" value="Chromosome"/>
</dbReference>
<dbReference type="EMBL" id="CP031442">
    <property type="protein sequence ID" value="AXM06279.1"/>
    <property type="molecule type" value="Genomic_DNA"/>
</dbReference>
<sequence length="63" mass="7141">MVSRPEKGHIHIAIRQEFHQFPTTGAQLKKLIATSSQNQKKKDVSRRSQKNPPIGNRAQVSVH</sequence>
<proteinExistence type="predicted"/>
<feature type="region of interest" description="Disordered" evidence="1">
    <location>
        <begin position="34"/>
        <end position="63"/>
    </location>
</feature>
<evidence type="ECO:0000313" key="2">
    <source>
        <dbReference type="EMBL" id="AXM06279.1"/>
    </source>
</evidence>
<organism evidence="2 3">
    <name type="scientific">Cutibacterium acnes</name>
    <name type="common">Propionibacterium acnes</name>
    <dbReference type="NCBI Taxonomy" id="1747"/>
    <lineage>
        <taxon>Bacteria</taxon>
        <taxon>Bacillati</taxon>
        <taxon>Actinomycetota</taxon>
        <taxon>Actinomycetes</taxon>
        <taxon>Propionibacteriales</taxon>
        <taxon>Propionibacteriaceae</taxon>
        <taxon>Cutibacterium</taxon>
    </lineage>
</organism>
<accession>A0AAD0QR78</accession>
<evidence type="ECO:0000256" key="1">
    <source>
        <dbReference type="SAM" id="MobiDB-lite"/>
    </source>
</evidence>
<name>A0AAD0QR78_CUTAC</name>
<reference evidence="2 3" key="1">
    <citation type="submission" date="2018-08" db="EMBL/GenBank/DDBJ databases">
        <title>Genome sequencing of Cutibacterium acnes KCOM 1315.</title>
        <authorList>
            <person name="Kook J.-K."/>
            <person name="Park S.-N."/>
            <person name="Lim Y.K."/>
        </authorList>
    </citation>
    <scope>NUCLEOTIDE SEQUENCE [LARGE SCALE GENOMIC DNA]</scope>
    <source>
        <strain evidence="2 3">KCOM 1315</strain>
    </source>
</reference>
<evidence type="ECO:0000313" key="3">
    <source>
        <dbReference type="Proteomes" id="UP000256621"/>
    </source>
</evidence>
<protein>
    <submittedName>
        <fullName evidence="2">Uncharacterized protein</fullName>
    </submittedName>
</protein>
<gene>
    <name evidence="2" type="ORF">DXN06_03250</name>
</gene>